<evidence type="ECO:0000256" key="1">
    <source>
        <dbReference type="SAM" id="MobiDB-lite"/>
    </source>
</evidence>
<feature type="compositionally biased region" description="Low complexity" evidence="1">
    <location>
        <begin position="168"/>
        <end position="180"/>
    </location>
</feature>
<feature type="region of interest" description="Disordered" evidence="1">
    <location>
        <begin position="203"/>
        <end position="259"/>
    </location>
</feature>
<accession>A0A2G8SGK4</accession>
<feature type="region of interest" description="Disordered" evidence="1">
    <location>
        <begin position="160"/>
        <end position="180"/>
    </location>
</feature>
<protein>
    <submittedName>
        <fullName evidence="2">Uncharacterized protein</fullName>
    </submittedName>
</protein>
<reference evidence="2 3" key="1">
    <citation type="journal article" date="2015" name="Sci. Rep.">
        <title>Chromosome-level genome map provides insights into diverse defense mechanisms in the medicinal fungus Ganoderma sinense.</title>
        <authorList>
            <person name="Zhu Y."/>
            <person name="Xu J."/>
            <person name="Sun C."/>
            <person name="Zhou S."/>
            <person name="Xu H."/>
            <person name="Nelson D.R."/>
            <person name="Qian J."/>
            <person name="Song J."/>
            <person name="Luo H."/>
            <person name="Xiang L."/>
            <person name="Li Y."/>
            <person name="Xu Z."/>
            <person name="Ji A."/>
            <person name="Wang L."/>
            <person name="Lu S."/>
            <person name="Hayward A."/>
            <person name="Sun W."/>
            <person name="Li X."/>
            <person name="Schwartz D.C."/>
            <person name="Wang Y."/>
            <person name="Chen S."/>
        </authorList>
    </citation>
    <scope>NUCLEOTIDE SEQUENCE [LARGE SCALE GENOMIC DNA]</scope>
    <source>
        <strain evidence="2 3">ZZ0214-1</strain>
    </source>
</reference>
<gene>
    <name evidence="2" type="ORF">GSI_05022</name>
</gene>
<evidence type="ECO:0000313" key="3">
    <source>
        <dbReference type="Proteomes" id="UP000230002"/>
    </source>
</evidence>
<organism evidence="2 3">
    <name type="scientific">Ganoderma sinense ZZ0214-1</name>
    <dbReference type="NCBI Taxonomy" id="1077348"/>
    <lineage>
        <taxon>Eukaryota</taxon>
        <taxon>Fungi</taxon>
        <taxon>Dikarya</taxon>
        <taxon>Basidiomycota</taxon>
        <taxon>Agaricomycotina</taxon>
        <taxon>Agaricomycetes</taxon>
        <taxon>Polyporales</taxon>
        <taxon>Polyporaceae</taxon>
        <taxon>Ganoderma</taxon>
    </lineage>
</organism>
<dbReference type="AlphaFoldDB" id="A0A2G8SGK4"/>
<dbReference type="EMBL" id="AYKW01000009">
    <property type="protein sequence ID" value="PIL32904.1"/>
    <property type="molecule type" value="Genomic_DNA"/>
</dbReference>
<name>A0A2G8SGK4_9APHY</name>
<proteinExistence type="predicted"/>
<sequence length="341" mass="36412">MADERTPTSAVSLLDACVSNVPYALVDESIGNPVHGQIDQFNLTAANAGDPLECPKTTPSNCHEGDDGALRLQLRIILEQNKQVGLKNAGIVCVPCLAMALGFKQCSHLLFRNSRVCADWMGVAPGAPSGLVAVSNDAAPVSTDYSVYWHSQQDPYAVHCAPQSHHASTPTPCTPSVSPTGISSLSTMKNTYAAASVRVGDNNAHAERPTTGSQPSADVPFMAGGPQVDRHSPRFQQSPASHPASPQVQATSQATSSTAQLTVPSVNTPYVPYIESYNVNVPKWYVVIVGPCVGVFSNEPSPLMRTPDYLYFLCNTYDEAISHFWRAEARGEVKACARTVI</sequence>
<keyword evidence="3" id="KW-1185">Reference proteome</keyword>
<comment type="caution">
    <text evidence="2">The sequence shown here is derived from an EMBL/GenBank/DDBJ whole genome shotgun (WGS) entry which is preliminary data.</text>
</comment>
<feature type="compositionally biased region" description="Low complexity" evidence="1">
    <location>
        <begin position="243"/>
        <end position="259"/>
    </location>
</feature>
<evidence type="ECO:0000313" key="2">
    <source>
        <dbReference type="EMBL" id="PIL32904.1"/>
    </source>
</evidence>
<dbReference type="Proteomes" id="UP000230002">
    <property type="component" value="Unassembled WGS sequence"/>
</dbReference>